<keyword evidence="1" id="KW-0812">Transmembrane</keyword>
<dbReference type="EMBL" id="JBHMDO010000022">
    <property type="protein sequence ID" value="MFB9326640.1"/>
    <property type="molecule type" value="Genomic_DNA"/>
</dbReference>
<keyword evidence="1" id="KW-1133">Transmembrane helix</keyword>
<proteinExistence type="predicted"/>
<feature type="transmembrane region" description="Helical" evidence="1">
    <location>
        <begin position="90"/>
        <end position="106"/>
    </location>
</feature>
<feature type="transmembrane region" description="Helical" evidence="1">
    <location>
        <begin position="149"/>
        <end position="177"/>
    </location>
</feature>
<keyword evidence="1" id="KW-0472">Membrane</keyword>
<dbReference type="Proteomes" id="UP001589747">
    <property type="component" value="Unassembled WGS sequence"/>
</dbReference>
<comment type="caution">
    <text evidence="2">The sequence shown here is derived from an EMBL/GenBank/DDBJ whole genome shotgun (WGS) entry which is preliminary data.</text>
</comment>
<organism evidence="2 3">
    <name type="scientific">Paenibacillus aurantiacus</name>
    <dbReference type="NCBI Taxonomy" id="1936118"/>
    <lineage>
        <taxon>Bacteria</taxon>
        <taxon>Bacillati</taxon>
        <taxon>Bacillota</taxon>
        <taxon>Bacilli</taxon>
        <taxon>Bacillales</taxon>
        <taxon>Paenibacillaceae</taxon>
        <taxon>Paenibacillus</taxon>
    </lineage>
</organism>
<evidence type="ECO:0000313" key="3">
    <source>
        <dbReference type="Proteomes" id="UP001589747"/>
    </source>
</evidence>
<evidence type="ECO:0000256" key="1">
    <source>
        <dbReference type="SAM" id="Phobius"/>
    </source>
</evidence>
<accession>A0ABV5KP14</accession>
<evidence type="ECO:0008006" key="4">
    <source>
        <dbReference type="Google" id="ProtNLM"/>
    </source>
</evidence>
<gene>
    <name evidence="2" type="ORF">ACFFSY_12015</name>
</gene>
<name>A0ABV5KP14_9BACL</name>
<keyword evidence="3" id="KW-1185">Reference proteome</keyword>
<dbReference type="RefSeq" id="WP_377494132.1">
    <property type="nucleotide sequence ID" value="NZ_JBHMDO010000022.1"/>
</dbReference>
<protein>
    <recommendedName>
        <fullName evidence="4">DUF975 family protein</fullName>
    </recommendedName>
</protein>
<sequence length="262" mass="30923">MFKNSSPRKPRMLLSGNGITYIWRRNPYIVMWWSAAFPGFGHILMNQYARGLLLTLSEVVINTLGHVNEAMVYTFCGQFERATSTLEPRWMYGYLIVYLYSIWNSYRTAFTMNRLSHLAELENIQMARVHISIPEIHYLERKNPIMGAFWSLLFPGLGFFYNQRVFLGIYALVWWWIKATMAQYYDSLYLLLSGRIQESVAVLDRQWLLFMPSVLGGSIYYAYIQSVDQNHMFMTEQKQFFAEQYKGKVIHHLFSKEGTRLC</sequence>
<evidence type="ECO:0000313" key="2">
    <source>
        <dbReference type="EMBL" id="MFB9326640.1"/>
    </source>
</evidence>
<feature type="transmembrane region" description="Helical" evidence="1">
    <location>
        <begin position="29"/>
        <end position="49"/>
    </location>
</feature>
<reference evidence="2 3" key="1">
    <citation type="submission" date="2024-09" db="EMBL/GenBank/DDBJ databases">
        <authorList>
            <person name="Sun Q."/>
            <person name="Mori K."/>
        </authorList>
    </citation>
    <scope>NUCLEOTIDE SEQUENCE [LARGE SCALE GENOMIC DNA]</scope>
    <source>
        <strain evidence="2 3">TISTR 2452</strain>
    </source>
</reference>
<feature type="transmembrane region" description="Helical" evidence="1">
    <location>
        <begin position="207"/>
        <end position="224"/>
    </location>
</feature>